<dbReference type="Gene3D" id="3.10.290.10">
    <property type="entry name" value="RNA-binding S4 domain"/>
    <property type="match status" value="1"/>
</dbReference>
<keyword evidence="4 6" id="KW-0413">Isomerase</keyword>
<evidence type="ECO:0000256" key="3">
    <source>
        <dbReference type="ARBA" id="ARBA00022884"/>
    </source>
</evidence>
<dbReference type="Gene3D" id="3.30.70.1560">
    <property type="entry name" value="Alpha-L RNA-binding motif"/>
    <property type="match status" value="1"/>
</dbReference>
<sequence length="708" mass="77636">MDDKEKKLPRQKDPRQMGPGKNGPKPSGPRGRDAAAGKGGKPSFGAKKPYAPRGDRPLAADGERPKRDFKSGDRPFSKGPRPEGKPYEKREGPRKPYAPRGDRPLAADGERPKRDFKSGDRPFSKGPRPDGKPYEKREGPRKPYAPRGDRPVVADGERPKRDFKSGDRSFSNGPRPEGRPYEKREGPRKPYAPRGERPAAAEGERGERRFDRPKHDFGERPKRDFVGDRPQGASGGFKPRPRPAEATEEAGERIAKRLARAGLASRRDAEELIAAGRVKVNGRVLSSPAFNVMPGDIIHLDGMEIPPIERTRLFLFHKPAGVVTTNRDPEGRKTVFDVLPADLPRLMTIGRLDINTEGLLLLTNDGGLARVLELPATGWLRRYRVRVHGKVEESALAGLREGIAVDGVFYGAIEATLDREQGTNAWLTLGLREGKNREVRNILGSLGLDVTRLIRISYGPFQLDDLPEGHVLEIKGRVLRDQLGERLVEESGANFDAEITKPFSNRPVRREREEEPERPKFTRDGERRPIGEGGLIKNRKRREGSRDEALGKLSTSPGRSFGPEKSFGESGPKSERSGPERGGFADRGPKSERSGPGGFGGKPGGGKKSEREQRPIEPPGQRKANVWMAPGARPIGKGRADADAAKAAEAKERKASYKPSYGKPAKPGGAKPFGKPRGERPNDGGGKGGDRPRSGPRGSRAGNADRRR</sequence>
<evidence type="ECO:0000259" key="8">
    <source>
        <dbReference type="SMART" id="SM00363"/>
    </source>
</evidence>
<feature type="compositionally biased region" description="Basic and acidic residues" evidence="7">
    <location>
        <begin position="1"/>
        <end position="15"/>
    </location>
</feature>
<dbReference type="SUPFAM" id="SSF55120">
    <property type="entry name" value="Pseudouridine synthase"/>
    <property type="match status" value="1"/>
</dbReference>
<feature type="region of interest" description="Disordered" evidence="7">
    <location>
        <begin position="1"/>
        <end position="250"/>
    </location>
</feature>
<dbReference type="InterPro" id="IPR002942">
    <property type="entry name" value="S4_RNA-bd"/>
</dbReference>
<feature type="compositionally biased region" description="Basic and acidic residues" evidence="7">
    <location>
        <begin position="176"/>
        <end position="227"/>
    </location>
</feature>
<feature type="compositionally biased region" description="Gly residues" evidence="7">
    <location>
        <begin position="595"/>
        <end position="606"/>
    </location>
</feature>
<dbReference type="NCBIfam" id="TIGR00093">
    <property type="entry name" value="pseudouridine synthase"/>
    <property type="match status" value="1"/>
</dbReference>
<feature type="domain" description="RNA-binding S4" evidence="8">
    <location>
        <begin position="252"/>
        <end position="314"/>
    </location>
</feature>
<keyword evidence="10" id="KW-1185">Reference proteome</keyword>
<feature type="compositionally biased region" description="Basic and acidic residues" evidence="7">
    <location>
        <begin position="638"/>
        <end position="655"/>
    </location>
</feature>
<dbReference type="InterPro" id="IPR036986">
    <property type="entry name" value="S4_RNA-bd_sf"/>
</dbReference>
<protein>
    <recommendedName>
        <fullName evidence="6">Pseudouridine synthase</fullName>
        <ecNumber evidence="6">5.4.99.-</ecNumber>
    </recommendedName>
</protein>
<keyword evidence="3 5" id="KW-0694">RNA-binding</keyword>
<dbReference type="PROSITE" id="PS50889">
    <property type="entry name" value="S4"/>
    <property type="match status" value="1"/>
</dbReference>
<feature type="compositionally biased region" description="Low complexity" evidence="7">
    <location>
        <begin position="18"/>
        <end position="29"/>
    </location>
</feature>
<evidence type="ECO:0000256" key="1">
    <source>
        <dbReference type="ARBA" id="ARBA00000073"/>
    </source>
</evidence>
<name>A0ABM9DHE1_9HYPH</name>
<dbReference type="Pfam" id="PF00849">
    <property type="entry name" value="PseudoU_synth_2"/>
    <property type="match status" value="1"/>
</dbReference>
<feature type="compositionally biased region" description="Basic and acidic residues" evidence="7">
    <location>
        <begin position="53"/>
        <end position="167"/>
    </location>
</feature>
<evidence type="ECO:0000256" key="7">
    <source>
        <dbReference type="SAM" id="MobiDB-lite"/>
    </source>
</evidence>
<dbReference type="GO" id="GO:0016853">
    <property type="term" value="F:isomerase activity"/>
    <property type="evidence" value="ECO:0007669"/>
    <property type="project" value="UniProtKB-KW"/>
</dbReference>
<dbReference type="RefSeq" id="WP_254023616.1">
    <property type="nucleotide sequence ID" value="NZ_CAKXZS010000007.1"/>
</dbReference>
<dbReference type="EMBL" id="CAKXZS010000007">
    <property type="protein sequence ID" value="CAH2396010.1"/>
    <property type="molecule type" value="Genomic_DNA"/>
</dbReference>
<comment type="similarity">
    <text evidence="2 6">Belongs to the pseudouridine synthase RsuA family.</text>
</comment>
<dbReference type="SUPFAM" id="SSF55174">
    <property type="entry name" value="Alpha-L RNA-binding motif"/>
    <property type="match status" value="1"/>
</dbReference>
<dbReference type="Proteomes" id="UP001152604">
    <property type="component" value="Unassembled WGS sequence"/>
</dbReference>
<comment type="caution">
    <text evidence="9">The sequence shown here is derived from an EMBL/GenBank/DDBJ whole genome shotgun (WGS) entry which is preliminary data.</text>
</comment>
<dbReference type="InterPro" id="IPR020103">
    <property type="entry name" value="PsdUridine_synth_cat_dom_sf"/>
</dbReference>
<evidence type="ECO:0000313" key="9">
    <source>
        <dbReference type="EMBL" id="CAH2396010.1"/>
    </source>
</evidence>
<dbReference type="InterPro" id="IPR020094">
    <property type="entry name" value="TruA/RsuA/RluB/E/F_N"/>
</dbReference>
<gene>
    <name evidence="9" type="ORF">MES4922_150003</name>
</gene>
<reference evidence="9" key="1">
    <citation type="submission" date="2022-03" db="EMBL/GenBank/DDBJ databases">
        <authorList>
            <person name="Brunel B."/>
        </authorList>
    </citation>
    <scope>NUCLEOTIDE SEQUENCE</scope>
    <source>
        <strain evidence="9">STM4922sample</strain>
    </source>
</reference>
<evidence type="ECO:0000256" key="6">
    <source>
        <dbReference type="RuleBase" id="RU003887"/>
    </source>
</evidence>
<dbReference type="PANTHER" id="PTHR47683">
    <property type="entry name" value="PSEUDOURIDINE SYNTHASE FAMILY PROTEIN-RELATED"/>
    <property type="match status" value="1"/>
</dbReference>
<feature type="region of interest" description="Disordered" evidence="7">
    <location>
        <begin position="498"/>
        <end position="708"/>
    </location>
</feature>
<dbReference type="InterPro" id="IPR006145">
    <property type="entry name" value="PsdUridine_synth_RsuA/RluA"/>
</dbReference>
<feature type="compositionally biased region" description="Basic and acidic residues" evidence="7">
    <location>
        <begin position="572"/>
        <end position="593"/>
    </location>
</feature>
<dbReference type="InterPro" id="IPR050343">
    <property type="entry name" value="RsuA_PseudoU_synthase"/>
</dbReference>
<dbReference type="SMART" id="SM00363">
    <property type="entry name" value="S4"/>
    <property type="match status" value="1"/>
</dbReference>
<dbReference type="InterPro" id="IPR000748">
    <property type="entry name" value="PsdUridine_synth_RsuA/RluB/E/F"/>
</dbReference>
<feature type="compositionally biased region" description="Basic and acidic residues" evidence="7">
    <location>
        <begin position="676"/>
        <end position="693"/>
    </location>
</feature>
<accession>A0ABM9DHE1</accession>
<proteinExistence type="inferred from homology"/>
<feature type="compositionally biased region" description="Basic and acidic residues" evidence="7">
    <location>
        <begin position="508"/>
        <end position="530"/>
    </location>
</feature>
<evidence type="ECO:0000256" key="4">
    <source>
        <dbReference type="ARBA" id="ARBA00023235"/>
    </source>
</evidence>
<organism evidence="9 10">
    <name type="scientific">Mesorhizobium ventifaucium</name>
    <dbReference type="NCBI Taxonomy" id="666020"/>
    <lineage>
        <taxon>Bacteria</taxon>
        <taxon>Pseudomonadati</taxon>
        <taxon>Pseudomonadota</taxon>
        <taxon>Alphaproteobacteria</taxon>
        <taxon>Hyphomicrobiales</taxon>
        <taxon>Phyllobacteriaceae</taxon>
        <taxon>Mesorhizobium</taxon>
    </lineage>
</organism>
<dbReference type="EC" id="5.4.99.-" evidence="6"/>
<dbReference type="Gene3D" id="3.30.70.580">
    <property type="entry name" value="Pseudouridine synthase I, catalytic domain, N-terminal subdomain"/>
    <property type="match status" value="1"/>
</dbReference>
<evidence type="ECO:0000256" key="2">
    <source>
        <dbReference type="ARBA" id="ARBA00008348"/>
    </source>
</evidence>
<comment type="catalytic activity">
    <reaction evidence="1">
        <text>a uridine in RNA = a pseudouridine in RNA</text>
        <dbReference type="Rhea" id="RHEA:48348"/>
        <dbReference type="Rhea" id="RHEA-COMP:12068"/>
        <dbReference type="Rhea" id="RHEA-COMP:12069"/>
        <dbReference type="ChEBI" id="CHEBI:65314"/>
        <dbReference type="ChEBI" id="CHEBI:65315"/>
    </reaction>
</comment>
<dbReference type="PROSITE" id="PS01149">
    <property type="entry name" value="PSI_RSU"/>
    <property type="match status" value="1"/>
</dbReference>
<dbReference type="InterPro" id="IPR018496">
    <property type="entry name" value="PsdUridine_synth_RsuA/RluB_CS"/>
</dbReference>
<dbReference type="InterPro" id="IPR042092">
    <property type="entry name" value="PsdUridine_s_RsuA/RluB/E/F_cat"/>
</dbReference>
<dbReference type="CDD" id="cd00165">
    <property type="entry name" value="S4"/>
    <property type="match status" value="1"/>
</dbReference>
<evidence type="ECO:0000313" key="10">
    <source>
        <dbReference type="Proteomes" id="UP001152604"/>
    </source>
</evidence>
<dbReference type="Pfam" id="PF01479">
    <property type="entry name" value="S4"/>
    <property type="match status" value="1"/>
</dbReference>
<evidence type="ECO:0000256" key="5">
    <source>
        <dbReference type="PROSITE-ProRule" id="PRU00182"/>
    </source>
</evidence>
<dbReference type="PANTHER" id="PTHR47683:SF3">
    <property type="entry name" value="RIBOSOMAL LARGE SUBUNIT PSEUDOURIDINE SYNTHASE B"/>
    <property type="match status" value="1"/>
</dbReference>